<dbReference type="SUPFAM" id="SSF101887">
    <property type="entry name" value="Apyrase"/>
    <property type="match status" value="1"/>
</dbReference>
<feature type="transmembrane region" description="Helical" evidence="16">
    <location>
        <begin position="51"/>
        <end position="70"/>
    </location>
</feature>
<evidence type="ECO:0000256" key="6">
    <source>
        <dbReference type="ARBA" id="ARBA00022741"/>
    </source>
</evidence>
<keyword evidence="16" id="KW-0472">Membrane</keyword>
<dbReference type="PANTHER" id="PTHR13023:SF3">
    <property type="entry name" value="SOLUBLE CALCIUM-ACTIVATED NUCLEOTIDASE 1"/>
    <property type="match status" value="1"/>
</dbReference>
<feature type="binding site" evidence="14">
    <location>
        <position position="198"/>
    </location>
    <ligand>
        <name>Ca(2+)</name>
        <dbReference type="ChEBI" id="CHEBI:29108"/>
    </ligand>
</feature>
<dbReference type="GO" id="GO:0030166">
    <property type="term" value="P:proteoglycan biosynthetic process"/>
    <property type="evidence" value="ECO:0007669"/>
    <property type="project" value="TreeGrafter"/>
</dbReference>
<accession>U5EG83</accession>
<evidence type="ECO:0000256" key="15">
    <source>
        <dbReference type="SAM" id="MobiDB-lite"/>
    </source>
</evidence>
<dbReference type="GO" id="GO:0005524">
    <property type="term" value="F:ATP binding"/>
    <property type="evidence" value="ECO:0007669"/>
    <property type="project" value="UniProtKB-KW"/>
</dbReference>
<evidence type="ECO:0000256" key="12">
    <source>
        <dbReference type="ARBA" id="ARBA00047297"/>
    </source>
</evidence>
<feature type="region of interest" description="Disordered" evidence="15">
    <location>
        <begin position="1"/>
        <end position="22"/>
    </location>
</feature>
<feature type="binding site" evidence="14">
    <location>
        <position position="379"/>
    </location>
    <ligand>
        <name>Ca(2+)</name>
        <dbReference type="ChEBI" id="CHEBI:29108"/>
    </ligand>
</feature>
<keyword evidence="5 14" id="KW-0479">Metal-binding</keyword>
<keyword evidence="16" id="KW-0812">Transmembrane</keyword>
<feature type="binding site" evidence="14">
    <location>
        <position position="314"/>
    </location>
    <ligand>
        <name>Ca(2+)</name>
        <dbReference type="ChEBI" id="CHEBI:29108"/>
    </ligand>
</feature>
<dbReference type="GO" id="GO:0004382">
    <property type="term" value="F:GDP phosphatase activity"/>
    <property type="evidence" value="ECO:0007669"/>
    <property type="project" value="TreeGrafter"/>
</dbReference>
<evidence type="ECO:0000256" key="8">
    <source>
        <dbReference type="ARBA" id="ARBA00022837"/>
    </source>
</evidence>
<evidence type="ECO:0000256" key="2">
    <source>
        <dbReference type="ARBA" id="ARBA00012148"/>
    </source>
</evidence>
<dbReference type="Pfam" id="PF06079">
    <property type="entry name" value="Apyrase"/>
    <property type="match status" value="1"/>
</dbReference>
<dbReference type="InterPro" id="IPR036258">
    <property type="entry name" value="Apyrase_sf"/>
</dbReference>
<dbReference type="InterPro" id="IPR009283">
    <property type="entry name" value="Apyrase"/>
</dbReference>
<feature type="binding site" evidence="14">
    <location>
        <position position="199"/>
    </location>
    <ligand>
        <name>Ca(2+)</name>
        <dbReference type="ChEBI" id="CHEBI:29108"/>
    </ligand>
</feature>
<comment type="similarity">
    <text evidence="11">Belongs to the apyrase family.</text>
</comment>
<dbReference type="GO" id="GO:0090729">
    <property type="term" value="F:toxin activity"/>
    <property type="evidence" value="ECO:0007669"/>
    <property type="project" value="UniProtKB-KW"/>
</dbReference>
<evidence type="ECO:0000256" key="1">
    <source>
        <dbReference type="ARBA" id="ARBA00001913"/>
    </source>
</evidence>
<feature type="compositionally biased region" description="Polar residues" evidence="15">
    <location>
        <begin position="1"/>
        <end position="12"/>
    </location>
</feature>
<dbReference type="GO" id="GO:0045134">
    <property type="term" value="F:UDP phosphatase activity"/>
    <property type="evidence" value="ECO:0007669"/>
    <property type="project" value="TreeGrafter"/>
</dbReference>
<comment type="catalytic activity">
    <reaction evidence="12">
        <text>a ribonucleoside 5'-triphosphate + 2 H2O = a ribonucleoside 5'-phosphate + 2 phosphate + 2 H(+)</text>
        <dbReference type="Rhea" id="RHEA:36795"/>
        <dbReference type="ChEBI" id="CHEBI:15377"/>
        <dbReference type="ChEBI" id="CHEBI:15378"/>
        <dbReference type="ChEBI" id="CHEBI:43474"/>
        <dbReference type="ChEBI" id="CHEBI:58043"/>
        <dbReference type="ChEBI" id="CHEBI:61557"/>
        <dbReference type="EC" id="3.6.1.5"/>
    </reaction>
    <physiologicalReaction direction="left-to-right" evidence="12">
        <dbReference type="Rhea" id="RHEA:36796"/>
    </physiologicalReaction>
</comment>
<dbReference type="AlphaFoldDB" id="U5EG83"/>
<evidence type="ECO:0000256" key="3">
    <source>
        <dbReference type="ARBA" id="ARBA00022442"/>
    </source>
</evidence>
<evidence type="ECO:0000256" key="13">
    <source>
        <dbReference type="ARBA" id="ARBA00074431"/>
    </source>
</evidence>
<evidence type="ECO:0000313" key="17">
    <source>
        <dbReference type="EMBL" id="JAB56321.1"/>
    </source>
</evidence>
<keyword evidence="3" id="KW-1201">Platelet aggregation inhibiting toxin</keyword>
<evidence type="ECO:0000256" key="4">
    <source>
        <dbReference type="ARBA" id="ARBA00022656"/>
    </source>
</evidence>
<dbReference type="EC" id="3.6.1.5" evidence="2"/>
<keyword evidence="7 17" id="KW-0378">Hydrolase</keyword>
<name>U5EG83_9DIPT</name>
<keyword evidence="16" id="KW-1133">Transmembrane helix</keyword>
<evidence type="ECO:0000256" key="11">
    <source>
        <dbReference type="ARBA" id="ARBA00025738"/>
    </source>
</evidence>
<evidence type="ECO:0000256" key="7">
    <source>
        <dbReference type="ARBA" id="ARBA00022801"/>
    </source>
</evidence>
<dbReference type="EMBL" id="GANO01003550">
    <property type="protein sequence ID" value="JAB56321.1"/>
    <property type="molecule type" value="mRNA"/>
</dbReference>
<evidence type="ECO:0000256" key="14">
    <source>
        <dbReference type="PIRSR" id="PIRSR609283-1"/>
    </source>
</evidence>
<feature type="binding site" evidence="14">
    <location>
        <position position="431"/>
    </location>
    <ligand>
        <name>Ca(2+)</name>
        <dbReference type="ChEBI" id="CHEBI:29108"/>
    </ligand>
</feature>
<keyword evidence="10" id="KW-1199">Hemostasis impairing toxin</keyword>
<feature type="binding site" evidence="14">
    <location>
        <position position="245"/>
    </location>
    <ligand>
        <name>Ca(2+)</name>
        <dbReference type="ChEBI" id="CHEBI:29108"/>
    </ligand>
</feature>
<keyword evidence="4" id="KW-0800">Toxin</keyword>
<proteinExistence type="evidence at transcript level"/>
<sequence>MKNYNNKNYNRLTSDSTSSSASSNMYIKDWRTALRSPPSYRIGNRTIRFQIHFLWILASLLTLVLIFFYIKPTSNYKYYENSGVVGGWMNNPQQQQQQHITSPKTLENLQNNYFYNYTYPLSSPIISNGIRSFRIGLIADLDTNSKTSEKDNLWKSYLKKGYLSFNPTKRAIVVSWDNKDPTEMSSSFSLKGRGMELSELVVFNGRLLTFDDRTGFIYEILNDHVIPWIILIDGNGQTDKGFKSEWATVKDRILYVGSMGKEWTTSSGEFENINPMYVKAVNVHGEVQHINWEANYKKLRSAIDIQWPGYMIHESGVWSDDNKRWYFLPRRCSKDRYNETKDEFMGCNVLLSADENFTNVDVLEIKSKTTQRQATHGYASFKFLPGTKDEVIIALSTEELNGKTSSFISAFTIKGEILFEEEKIPTNYKYEGFEFI</sequence>
<dbReference type="GO" id="GO:0004050">
    <property type="term" value="F:apyrase activity"/>
    <property type="evidence" value="ECO:0007669"/>
    <property type="project" value="UniProtKB-EC"/>
</dbReference>
<dbReference type="GO" id="GO:0005509">
    <property type="term" value="F:calcium ion binding"/>
    <property type="evidence" value="ECO:0007669"/>
    <property type="project" value="InterPro"/>
</dbReference>
<evidence type="ECO:0000256" key="5">
    <source>
        <dbReference type="ARBA" id="ARBA00022723"/>
    </source>
</evidence>
<dbReference type="FunFam" id="2.120.10.100:FF:000001">
    <property type="entry name" value="Soluble calcium-activated nucleotidase 1"/>
    <property type="match status" value="1"/>
</dbReference>
<dbReference type="Gene3D" id="2.120.10.100">
    <property type="entry name" value="Apyrase"/>
    <property type="match status" value="1"/>
</dbReference>
<protein>
    <recommendedName>
        <fullName evidence="13">Apyrase</fullName>
        <ecNumber evidence="2">3.6.1.5</ecNumber>
    </recommendedName>
</protein>
<evidence type="ECO:0000256" key="16">
    <source>
        <dbReference type="SAM" id="Phobius"/>
    </source>
</evidence>
<evidence type="ECO:0000256" key="10">
    <source>
        <dbReference type="ARBA" id="ARBA00023240"/>
    </source>
</evidence>
<keyword evidence="8 14" id="KW-0106">Calcium</keyword>
<dbReference type="PANTHER" id="PTHR13023">
    <property type="entry name" value="APYRASE"/>
    <property type="match status" value="1"/>
</dbReference>
<comment type="cofactor">
    <cofactor evidence="1 14">
        <name>Ca(2+)</name>
        <dbReference type="ChEBI" id="CHEBI:29108"/>
    </cofactor>
</comment>
<dbReference type="SMR" id="U5EG83"/>
<keyword evidence="9" id="KW-0067">ATP-binding</keyword>
<organism evidence="17">
    <name type="scientific">Corethrella appendiculata</name>
    <dbReference type="NCBI Taxonomy" id="1370023"/>
    <lineage>
        <taxon>Eukaryota</taxon>
        <taxon>Metazoa</taxon>
        <taxon>Ecdysozoa</taxon>
        <taxon>Arthropoda</taxon>
        <taxon>Hexapoda</taxon>
        <taxon>Insecta</taxon>
        <taxon>Pterygota</taxon>
        <taxon>Neoptera</taxon>
        <taxon>Endopterygota</taxon>
        <taxon>Diptera</taxon>
        <taxon>Nematocera</taxon>
        <taxon>Culicoidea</taxon>
        <taxon>Chaoboridae</taxon>
        <taxon>Corethrella</taxon>
    </lineage>
</organism>
<reference evidence="17" key="1">
    <citation type="journal article" date="2014" name="Insect Biochem. Mol. Biol.">
        <title>An insight into the sialome of the frog biting fly, Corethrella appendiculata.</title>
        <authorList>
            <person name="Ribeiro J.M.C."/>
            <person name="Chagas A.C."/>
            <person name="Pham V.M."/>
            <person name="Lounibos L.P."/>
            <person name="Calvo E."/>
        </authorList>
    </citation>
    <scope>NUCLEOTIDE SEQUENCE</scope>
    <source>
        <tissue evidence="17">Salivary glands</tissue>
    </source>
</reference>
<keyword evidence="6" id="KW-0547">Nucleotide-binding</keyword>
<evidence type="ECO:0000256" key="9">
    <source>
        <dbReference type="ARBA" id="ARBA00022840"/>
    </source>
</evidence>
<feature type="compositionally biased region" description="Low complexity" evidence="15">
    <location>
        <begin position="13"/>
        <end position="22"/>
    </location>
</feature>